<accession>A0A895YHT0</accession>
<dbReference type="SUPFAM" id="SSF57716">
    <property type="entry name" value="Glucocorticoid receptor-like (DNA-binding domain)"/>
    <property type="match status" value="1"/>
</dbReference>
<evidence type="ECO:0000313" key="18">
    <source>
        <dbReference type="EMBL" id="QSB15079.1"/>
    </source>
</evidence>
<organism evidence="18 19">
    <name type="scientific">Natronosporangium hydrolyticum</name>
    <dbReference type="NCBI Taxonomy" id="2811111"/>
    <lineage>
        <taxon>Bacteria</taxon>
        <taxon>Bacillati</taxon>
        <taxon>Actinomycetota</taxon>
        <taxon>Actinomycetes</taxon>
        <taxon>Micromonosporales</taxon>
        <taxon>Micromonosporaceae</taxon>
        <taxon>Natronosporangium</taxon>
    </lineage>
</organism>
<dbReference type="AlphaFoldDB" id="A0A895YHT0"/>
<dbReference type="Gene3D" id="1.10.8.50">
    <property type="match status" value="1"/>
</dbReference>
<dbReference type="CDD" id="cd08966">
    <property type="entry name" value="EcFpg-like_N"/>
    <property type="match status" value="1"/>
</dbReference>
<comment type="catalytic activity">
    <reaction evidence="14">
        <text>2'-deoxyribonucleotide-(2'-deoxyribose 5'-phosphate)-2'-deoxyribonucleotide-DNA = a 3'-end 2'-deoxyribonucleotide-(2,3-dehydro-2,3-deoxyribose 5'-phosphate)-DNA + a 5'-end 5'-phospho-2'-deoxyribonucleoside-DNA + H(+)</text>
        <dbReference type="Rhea" id="RHEA:66592"/>
        <dbReference type="Rhea" id="RHEA-COMP:13180"/>
        <dbReference type="Rhea" id="RHEA-COMP:16897"/>
        <dbReference type="Rhea" id="RHEA-COMP:17067"/>
        <dbReference type="ChEBI" id="CHEBI:15378"/>
        <dbReference type="ChEBI" id="CHEBI:136412"/>
        <dbReference type="ChEBI" id="CHEBI:157695"/>
        <dbReference type="ChEBI" id="CHEBI:167181"/>
        <dbReference type="EC" id="4.2.99.18"/>
    </reaction>
</comment>
<evidence type="ECO:0000256" key="12">
    <source>
        <dbReference type="ARBA" id="ARBA00023268"/>
    </source>
</evidence>
<dbReference type="Pfam" id="PF06827">
    <property type="entry name" value="zf-FPG_IleRS"/>
    <property type="match status" value="1"/>
</dbReference>
<dbReference type="PROSITE" id="PS51068">
    <property type="entry name" value="FPG_CAT"/>
    <property type="match status" value="1"/>
</dbReference>
<proteinExistence type="inferred from homology"/>
<dbReference type="InterPro" id="IPR012319">
    <property type="entry name" value="FPG_cat"/>
</dbReference>
<evidence type="ECO:0000256" key="13">
    <source>
        <dbReference type="ARBA" id="ARBA00023295"/>
    </source>
</evidence>
<keyword evidence="7" id="KW-0378">Hydrolase</keyword>
<evidence type="ECO:0000256" key="14">
    <source>
        <dbReference type="ARBA" id="ARBA00044632"/>
    </source>
</evidence>
<evidence type="ECO:0000259" key="16">
    <source>
        <dbReference type="PROSITE" id="PS51066"/>
    </source>
</evidence>
<keyword evidence="4" id="KW-0479">Metal-binding</keyword>
<evidence type="ECO:0000256" key="5">
    <source>
        <dbReference type="ARBA" id="ARBA00022763"/>
    </source>
</evidence>
<gene>
    <name evidence="18" type="ORF">JQS43_01475</name>
</gene>
<dbReference type="KEGG" id="nhy:JQS43_01475"/>
<dbReference type="GO" id="GO:0008270">
    <property type="term" value="F:zinc ion binding"/>
    <property type="evidence" value="ECO:0007669"/>
    <property type="project" value="UniProtKB-KW"/>
</dbReference>
<keyword evidence="13" id="KW-0326">Glycosidase</keyword>
<keyword evidence="5" id="KW-0227">DNA damage</keyword>
<dbReference type="Pfam" id="PF01149">
    <property type="entry name" value="Fapy_DNA_glyco"/>
    <property type="match status" value="1"/>
</dbReference>
<dbReference type="SMART" id="SM01232">
    <property type="entry name" value="H2TH"/>
    <property type="match status" value="1"/>
</dbReference>
<evidence type="ECO:0000256" key="9">
    <source>
        <dbReference type="ARBA" id="ARBA00023125"/>
    </source>
</evidence>
<dbReference type="PANTHER" id="PTHR22993">
    <property type="entry name" value="FORMAMIDOPYRIMIDINE-DNA GLYCOSYLASE"/>
    <property type="match status" value="1"/>
</dbReference>
<dbReference type="RefSeq" id="WP_239677247.1">
    <property type="nucleotide sequence ID" value="NZ_CP070499.1"/>
</dbReference>
<evidence type="ECO:0000256" key="15">
    <source>
        <dbReference type="PROSITE-ProRule" id="PRU00391"/>
    </source>
</evidence>
<keyword evidence="6 15" id="KW-0863">Zinc-finger</keyword>
<sequence>MPELPDVEGYRRTLAEHGTGHRIQQVEVLDPGVLRDTDPAELASTLAGQQLRRPDRHGKWLLAHTDGPTVLLHFGMTGELRWMRSDEPRHRHDRVVFRLDDGAAELRYRDMRKLQGLRLAHGPGEVEQELAELGPDALGIERDEFLTMLQQRRGAIKPALVDQSRIAGLGNLLADEILWRARVHPTTPARQLTDAQRRRLYDQLRRVLARAVPAGRVPPLPSWLTGVRDQQHPHCPRCGAELSRTTVGGRSTVWCPHCQASD</sequence>
<evidence type="ECO:0000259" key="17">
    <source>
        <dbReference type="PROSITE" id="PS51068"/>
    </source>
</evidence>
<dbReference type="Gene3D" id="3.20.190.10">
    <property type="entry name" value="MutM-like, N-terminal"/>
    <property type="match status" value="1"/>
</dbReference>
<comment type="catalytic activity">
    <reaction evidence="1">
        <text>Hydrolysis of DNA containing ring-opened 7-methylguanine residues, releasing 2,6-diamino-4-hydroxy-5-(N-methyl)formamidopyrimidine.</text>
        <dbReference type="EC" id="3.2.2.23"/>
    </reaction>
</comment>
<dbReference type="SMART" id="SM00898">
    <property type="entry name" value="Fapy_DNA_glyco"/>
    <property type="match status" value="1"/>
</dbReference>
<dbReference type="GO" id="GO:0003684">
    <property type="term" value="F:damaged DNA binding"/>
    <property type="evidence" value="ECO:0007669"/>
    <property type="project" value="InterPro"/>
</dbReference>
<dbReference type="EMBL" id="CP070499">
    <property type="protein sequence ID" value="QSB15079.1"/>
    <property type="molecule type" value="Genomic_DNA"/>
</dbReference>
<keyword evidence="10" id="KW-0234">DNA repair</keyword>
<evidence type="ECO:0000256" key="11">
    <source>
        <dbReference type="ARBA" id="ARBA00023239"/>
    </source>
</evidence>
<keyword evidence="12" id="KW-0511">Multifunctional enzyme</keyword>
<feature type="domain" description="Formamidopyrimidine-DNA glycosylase catalytic" evidence="17">
    <location>
        <begin position="2"/>
        <end position="115"/>
    </location>
</feature>
<dbReference type="GO" id="GO:0006284">
    <property type="term" value="P:base-excision repair"/>
    <property type="evidence" value="ECO:0007669"/>
    <property type="project" value="InterPro"/>
</dbReference>
<evidence type="ECO:0000256" key="10">
    <source>
        <dbReference type="ARBA" id="ARBA00023204"/>
    </source>
</evidence>
<evidence type="ECO:0000256" key="3">
    <source>
        <dbReference type="ARBA" id="ARBA00009409"/>
    </source>
</evidence>
<evidence type="ECO:0000256" key="8">
    <source>
        <dbReference type="ARBA" id="ARBA00022833"/>
    </source>
</evidence>
<dbReference type="InterPro" id="IPR015887">
    <property type="entry name" value="DNA_glyclase_Znf_dom_DNA_BS"/>
</dbReference>
<keyword evidence="19" id="KW-1185">Reference proteome</keyword>
<dbReference type="PROSITE" id="PS01242">
    <property type="entry name" value="ZF_FPG_1"/>
    <property type="match status" value="1"/>
</dbReference>
<evidence type="ECO:0000256" key="7">
    <source>
        <dbReference type="ARBA" id="ARBA00022801"/>
    </source>
</evidence>
<evidence type="ECO:0000256" key="2">
    <source>
        <dbReference type="ARBA" id="ARBA00001947"/>
    </source>
</evidence>
<dbReference type="InterPro" id="IPR015886">
    <property type="entry name" value="H2TH_FPG"/>
</dbReference>
<dbReference type="SUPFAM" id="SSF81624">
    <property type="entry name" value="N-terminal domain of MutM-like DNA repair proteins"/>
    <property type="match status" value="1"/>
</dbReference>
<comment type="similarity">
    <text evidence="3">Belongs to the FPG family.</text>
</comment>
<dbReference type="PANTHER" id="PTHR22993:SF9">
    <property type="entry name" value="FORMAMIDOPYRIMIDINE-DNA GLYCOSYLASE"/>
    <property type="match status" value="1"/>
</dbReference>
<evidence type="ECO:0000256" key="4">
    <source>
        <dbReference type="ARBA" id="ARBA00022723"/>
    </source>
</evidence>
<dbReference type="PROSITE" id="PS51066">
    <property type="entry name" value="ZF_FPG_2"/>
    <property type="match status" value="1"/>
</dbReference>
<keyword evidence="9" id="KW-0238">DNA-binding</keyword>
<keyword evidence="8" id="KW-0862">Zinc</keyword>
<evidence type="ECO:0000256" key="1">
    <source>
        <dbReference type="ARBA" id="ARBA00001668"/>
    </source>
</evidence>
<reference evidence="18" key="1">
    <citation type="submission" date="2021-02" db="EMBL/GenBank/DDBJ databases">
        <title>Natrosporangium hydrolyticum gen. nov., sp. nov, a haloalkaliphilic actinobacterium from a soda solonchak soil.</title>
        <authorList>
            <person name="Sorokin D.Y."/>
            <person name="Khijniak T.V."/>
            <person name="Zakharycheva A.P."/>
            <person name="Boueva O.V."/>
            <person name="Ariskina E.V."/>
            <person name="Hahnke R.L."/>
            <person name="Bunk B."/>
            <person name="Sproer C."/>
            <person name="Schumann P."/>
            <person name="Evtushenko L.I."/>
            <person name="Kublanov I.V."/>
        </authorList>
    </citation>
    <scope>NUCLEOTIDE SEQUENCE</scope>
    <source>
        <strain evidence="18">DSM 106523</strain>
    </source>
</reference>
<dbReference type="InterPro" id="IPR035937">
    <property type="entry name" value="FPG_N"/>
</dbReference>
<dbReference type="InterPro" id="IPR010979">
    <property type="entry name" value="Ribosomal_uS13-like_H2TH"/>
</dbReference>
<keyword evidence="11" id="KW-0456">Lyase</keyword>
<dbReference type="InterPro" id="IPR000214">
    <property type="entry name" value="Znf_DNA_glyclase/AP_lyase"/>
</dbReference>
<feature type="domain" description="FPG-type" evidence="16">
    <location>
        <begin position="226"/>
        <end position="260"/>
    </location>
</feature>
<comment type="cofactor">
    <cofactor evidence="2">
        <name>Zn(2+)</name>
        <dbReference type="ChEBI" id="CHEBI:29105"/>
    </cofactor>
</comment>
<dbReference type="GO" id="GO:0140078">
    <property type="term" value="F:class I DNA-(apurinic or apyrimidinic site) endonuclease activity"/>
    <property type="evidence" value="ECO:0007669"/>
    <property type="project" value="UniProtKB-EC"/>
</dbReference>
<dbReference type="Proteomes" id="UP000662857">
    <property type="component" value="Chromosome"/>
</dbReference>
<dbReference type="SUPFAM" id="SSF46946">
    <property type="entry name" value="S13-like H2TH domain"/>
    <property type="match status" value="1"/>
</dbReference>
<name>A0A895YHT0_9ACTN</name>
<dbReference type="InterPro" id="IPR010663">
    <property type="entry name" value="Znf_FPG/IleRS"/>
</dbReference>
<protein>
    <submittedName>
        <fullName evidence="18">Fpg/Nei family DNA glycosylase</fullName>
    </submittedName>
</protein>
<dbReference type="GO" id="GO:0034039">
    <property type="term" value="F:8-oxo-7,8-dihydroguanine DNA N-glycosylase activity"/>
    <property type="evidence" value="ECO:0007669"/>
    <property type="project" value="TreeGrafter"/>
</dbReference>
<dbReference type="Pfam" id="PF06831">
    <property type="entry name" value="H2TH"/>
    <property type="match status" value="1"/>
</dbReference>
<evidence type="ECO:0000313" key="19">
    <source>
        <dbReference type="Proteomes" id="UP000662857"/>
    </source>
</evidence>
<evidence type="ECO:0000256" key="6">
    <source>
        <dbReference type="ARBA" id="ARBA00022771"/>
    </source>
</evidence>